<dbReference type="RefSeq" id="WP_264069856.1">
    <property type="nucleotide sequence ID" value="NZ_JACKTY010000033.1"/>
</dbReference>
<evidence type="ECO:0000313" key="1">
    <source>
        <dbReference type="EMBL" id="MCV7228708.1"/>
    </source>
</evidence>
<dbReference type="EMBL" id="JACKTY010000033">
    <property type="protein sequence ID" value="MCV7228708.1"/>
    <property type="molecule type" value="Genomic_DNA"/>
</dbReference>
<accession>A0ABT3CH81</accession>
<keyword evidence="2" id="KW-1185">Reference proteome</keyword>
<proteinExistence type="predicted"/>
<sequence>MVLPDAAVEPELAPDDVLVRMRVAVAVGVSVMAARLRRVEAGRAVAGAAVFWILFGDAAPERPAWLLWVAGPADVDD</sequence>
<organism evidence="1 2">
    <name type="scientific">Mycolicibacterium komossense</name>
    <dbReference type="NCBI Taxonomy" id="1779"/>
    <lineage>
        <taxon>Bacteria</taxon>
        <taxon>Bacillati</taxon>
        <taxon>Actinomycetota</taxon>
        <taxon>Actinomycetes</taxon>
        <taxon>Mycobacteriales</taxon>
        <taxon>Mycobacteriaceae</taxon>
        <taxon>Mycolicibacterium</taxon>
    </lineage>
</organism>
<dbReference type="Proteomes" id="UP001526201">
    <property type="component" value="Unassembled WGS sequence"/>
</dbReference>
<protein>
    <submittedName>
        <fullName evidence="1">Uncharacterized protein</fullName>
    </submittedName>
</protein>
<comment type="caution">
    <text evidence="1">The sequence shown here is derived from an EMBL/GenBank/DDBJ whole genome shotgun (WGS) entry which is preliminary data.</text>
</comment>
<name>A0ABT3CH81_9MYCO</name>
<reference evidence="1 2" key="1">
    <citation type="journal article" date="2022" name="BMC Genomics">
        <title>Comparative genome analysis of mycobacteria focusing on tRNA and non-coding RNA.</title>
        <authorList>
            <person name="Behra P.R.K."/>
            <person name="Pettersson B.M.F."/>
            <person name="Ramesh M."/>
            <person name="Das S."/>
            <person name="Dasgupta S."/>
            <person name="Kirsebom L.A."/>
        </authorList>
    </citation>
    <scope>NUCLEOTIDE SEQUENCE [LARGE SCALE GENOMIC DNA]</scope>
    <source>
        <strain evidence="1 2">DSM 44078</strain>
    </source>
</reference>
<gene>
    <name evidence="1" type="ORF">H7J73_22080</name>
</gene>
<evidence type="ECO:0000313" key="2">
    <source>
        <dbReference type="Proteomes" id="UP001526201"/>
    </source>
</evidence>